<reference evidence="1" key="2">
    <citation type="submission" date="2020-09" db="EMBL/GenBank/DDBJ databases">
        <authorList>
            <person name="Sun Q."/>
            <person name="Sedlacek I."/>
        </authorList>
    </citation>
    <scope>NUCLEOTIDE SEQUENCE</scope>
    <source>
        <strain evidence="1">CCM 7905</strain>
    </source>
</reference>
<reference evidence="1" key="1">
    <citation type="journal article" date="2014" name="Int. J. Syst. Evol. Microbiol.">
        <title>Complete genome sequence of Corynebacterium casei LMG S-19264T (=DSM 44701T), isolated from a smear-ripened cheese.</title>
        <authorList>
            <consortium name="US DOE Joint Genome Institute (JGI-PGF)"/>
            <person name="Walter F."/>
            <person name="Albersmeier A."/>
            <person name="Kalinowski J."/>
            <person name="Ruckert C."/>
        </authorList>
    </citation>
    <scope>NUCLEOTIDE SEQUENCE</scope>
    <source>
        <strain evidence="1">CCM 7905</strain>
    </source>
</reference>
<proteinExistence type="predicted"/>
<gene>
    <name evidence="1" type="ORF">GCM10007304_05970</name>
</gene>
<name>A0A917FN20_9NOCA</name>
<evidence type="ECO:0000313" key="1">
    <source>
        <dbReference type="EMBL" id="GGF94915.1"/>
    </source>
</evidence>
<dbReference type="AlphaFoldDB" id="A0A917FN20"/>
<dbReference type="InterPro" id="IPR046652">
    <property type="entry name" value="DUF6764"/>
</dbReference>
<dbReference type="Pfam" id="PF20550">
    <property type="entry name" value="DUF6764"/>
    <property type="match status" value="1"/>
</dbReference>
<keyword evidence="2" id="KW-1185">Reference proteome</keyword>
<organism evidence="1 2">
    <name type="scientific">Rhodococcoides trifolii</name>
    <dbReference type="NCBI Taxonomy" id="908250"/>
    <lineage>
        <taxon>Bacteria</taxon>
        <taxon>Bacillati</taxon>
        <taxon>Actinomycetota</taxon>
        <taxon>Actinomycetes</taxon>
        <taxon>Mycobacteriales</taxon>
        <taxon>Nocardiaceae</taxon>
        <taxon>Rhodococcoides</taxon>
    </lineage>
</organism>
<dbReference type="RefSeq" id="WP_229745752.1">
    <property type="nucleotide sequence ID" value="NZ_BMCU01000001.1"/>
</dbReference>
<evidence type="ECO:0000313" key="2">
    <source>
        <dbReference type="Proteomes" id="UP000654257"/>
    </source>
</evidence>
<dbReference type="EMBL" id="BMCU01000001">
    <property type="protein sequence ID" value="GGF94915.1"/>
    <property type="molecule type" value="Genomic_DNA"/>
</dbReference>
<sequence>MPTRFLSSISRKTIRLASMVTISVGLVVGGAALGSGVASAAPVTCSSPPSANDIRVNGVASCGAQATGVGVANATASESGTAVSVADAGGQSTAYATGFGTALSSVIGQGTAYAISIGGGITQSQAVDGNTTVAIAGFGGGATAVAAGVNCEGVNSFAFNARTGMACIAGS</sequence>
<comment type="caution">
    <text evidence="1">The sequence shown here is derived from an EMBL/GenBank/DDBJ whole genome shotgun (WGS) entry which is preliminary data.</text>
</comment>
<accession>A0A917FN20</accession>
<dbReference type="Proteomes" id="UP000654257">
    <property type="component" value="Unassembled WGS sequence"/>
</dbReference>
<protein>
    <submittedName>
        <fullName evidence="1">Uncharacterized protein</fullName>
    </submittedName>
</protein>